<evidence type="ECO:0000313" key="1">
    <source>
        <dbReference type="Proteomes" id="UP000095283"/>
    </source>
</evidence>
<keyword evidence="1" id="KW-1185">Reference proteome</keyword>
<name>A0A1I7WND0_HETBA</name>
<organism evidence="1 2">
    <name type="scientific">Heterorhabditis bacteriophora</name>
    <name type="common">Entomopathogenic nematode worm</name>
    <dbReference type="NCBI Taxonomy" id="37862"/>
    <lineage>
        <taxon>Eukaryota</taxon>
        <taxon>Metazoa</taxon>
        <taxon>Ecdysozoa</taxon>
        <taxon>Nematoda</taxon>
        <taxon>Chromadorea</taxon>
        <taxon>Rhabditida</taxon>
        <taxon>Rhabditina</taxon>
        <taxon>Rhabditomorpha</taxon>
        <taxon>Strongyloidea</taxon>
        <taxon>Heterorhabditidae</taxon>
        <taxon>Heterorhabditis</taxon>
    </lineage>
</organism>
<proteinExistence type="predicted"/>
<protein>
    <submittedName>
        <fullName evidence="2">PK_Tyr_Ser-Thr domain-containing protein</fullName>
    </submittedName>
</protein>
<evidence type="ECO:0000313" key="2">
    <source>
        <dbReference type="WBParaSite" id="Hba_06644"/>
    </source>
</evidence>
<reference evidence="2" key="1">
    <citation type="submission" date="2016-11" db="UniProtKB">
        <authorList>
            <consortium name="WormBaseParasite"/>
        </authorList>
    </citation>
    <scope>IDENTIFICATION</scope>
</reference>
<accession>A0A1I7WND0</accession>
<sequence length="123" mass="14270">MTDVWSFGIFMWEECWKAKGVERPNFATMWHNTVVNSLSSFDSTTPHVCYRRTRMQFNKSATFGSTSFLKILGLTASCHLFYGWLADVTDESLRRRLEQLDTNSTACWGKMPVLMTTVRKKKI</sequence>
<dbReference type="WBParaSite" id="Hba_06644">
    <property type="protein sequence ID" value="Hba_06644"/>
    <property type="gene ID" value="Hba_06644"/>
</dbReference>
<dbReference type="Proteomes" id="UP000095283">
    <property type="component" value="Unplaced"/>
</dbReference>
<dbReference type="AlphaFoldDB" id="A0A1I7WND0"/>